<organism evidence="2 3">
    <name type="scientific">Orchesella dallaii</name>
    <dbReference type="NCBI Taxonomy" id="48710"/>
    <lineage>
        <taxon>Eukaryota</taxon>
        <taxon>Metazoa</taxon>
        <taxon>Ecdysozoa</taxon>
        <taxon>Arthropoda</taxon>
        <taxon>Hexapoda</taxon>
        <taxon>Collembola</taxon>
        <taxon>Entomobryomorpha</taxon>
        <taxon>Entomobryoidea</taxon>
        <taxon>Orchesellidae</taxon>
        <taxon>Orchesellinae</taxon>
        <taxon>Orchesella</taxon>
    </lineage>
</organism>
<protein>
    <submittedName>
        <fullName evidence="2">Uncharacterized protein</fullName>
    </submittedName>
</protein>
<feature type="compositionally biased region" description="Polar residues" evidence="1">
    <location>
        <begin position="325"/>
        <end position="334"/>
    </location>
</feature>
<comment type="caution">
    <text evidence="2">The sequence shown here is derived from an EMBL/GenBank/DDBJ whole genome shotgun (WGS) entry which is preliminary data.</text>
</comment>
<keyword evidence="3" id="KW-1185">Reference proteome</keyword>
<reference evidence="2 3" key="1">
    <citation type="submission" date="2024-08" db="EMBL/GenBank/DDBJ databases">
        <authorList>
            <person name="Cucini C."/>
            <person name="Frati F."/>
        </authorList>
    </citation>
    <scope>NUCLEOTIDE SEQUENCE [LARGE SCALE GENOMIC DNA]</scope>
</reference>
<feature type="region of interest" description="Disordered" evidence="1">
    <location>
        <begin position="284"/>
        <end position="346"/>
    </location>
</feature>
<accession>A0ABP1REB5</accession>
<feature type="region of interest" description="Disordered" evidence="1">
    <location>
        <begin position="79"/>
        <end position="98"/>
    </location>
</feature>
<name>A0ABP1REB5_9HEXA</name>
<sequence length="346" mass="37335">MNLQPNGYNTFHRKMMSRSNPSLNLNKSAAIPSKVSPTVSRQSSKTILPKIQNVTEKGDAGLIGKGKTELTKVSMTSSVSTPIARKPRSAPSLDIVQKSDISENELQPLDFKTNTETKSLPGTPAAQAVPSLDSIEPEPVCEALLKDPQLKALCLSLGVGQNPNTLIGPIQKGQLIIGTLQNSLNDLIKLKIKNAEKKGEKFHIQQSGLDVAVRALENAERSLKTIKDFKEPVFGRARRQRSMESYSQNQKTTDAVIRILSTAMEKFDKLGNNPIPNIMKNIPFFSSSSPSTTTSTTSSRRTTATTLSGGTPVAPYNASAPRAKTATSATSFGNRNGKGRFVSVVQ</sequence>
<evidence type="ECO:0000313" key="2">
    <source>
        <dbReference type="EMBL" id="CAL8126892.1"/>
    </source>
</evidence>
<gene>
    <name evidence="2" type="ORF">ODALV1_LOCUS21600</name>
</gene>
<evidence type="ECO:0000313" key="3">
    <source>
        <dbReference type="Proteomes" id="UP001642540"/>
    </source>
</evidence>
<dbReference type="Proteomes" id="UP001642540">
    <property type="component" value="Unassembled WGS sequence"/>
</dbReference>
<evidence type="ECO:0000256" key="1">
    <source>
        <dbReference type="SAM" id="MobiDB-lite"/>
    </source>
</evidence>
<dbReference type="EMBL" id="CAXLJM020000072">
    <property type="protein sequence ID" value="CAL8126892.1"/>
    <property type="molecule type" value="Genomic_DNA"/>
</dbReference>
<proteinExistence type="predicted"/>
<feature type="compositionally biased region" description="Low complexity" evidence="1">
    <location>
        <begin position="284"/>
        <end position="312"/>
    </location>
</feature>